<evidence type="ECO:0000313" key="2">
    <source>
        <dbReference type="Proteomes" id="UP001472677"/>
    </source>
</evidence>
<reference evidence="1 2" key="1">
    <citation type="journal article" date="2024" name="G3 (Bethesda)">
        <title>Genome assembly of Hibiscus sabdariffa L. provides insights into metabolisms of medicinal natural products.</title>
        <authorList>
            <person name="Kim T."/>
        </authorList>
    </citation>
    <scope>NUCLEOTIDE SEQUENCE [LARGE SCALE GENOMIC DNA]</scope>
    <source>
        <strain evidence="1">TK-2024</strain>
        <tissue evidence="1">Old leaves</tissue>
    </source>
</reference>
<dbReference type="Proteomes" id="UP001472677">
    <property type="component" value="Unassembled WGS sequence"/>
</dbReference>
<accession>A0ABR2BCX7</accession>
<protein>
    <submittedName>
        <fullName evidence="1">Uncharacterized protein</fullName>
    </submittedName>
</protein>
<sequence>MLNFRFYLRNYHIKAWIKCNLTNPKMFAKKPIDWELMFGGVCCSHPWWWEVTVDGWVGRV</sequence>
<evidence type="ECO:0000313" key="1">
    <source>
        <dbReference type="EMBL" id="KAK8504976.1"/>
    </source>
</evidence>
<organism evidence="1 2">
    <name type="scientific">Hibiscus sabdariffa</name>
    <name type="common">roselle</name>
    <dbReference type="NCBI Taxonomy" id="183260"/>
    <lineage>
        <taxon>Eukaryota</taxon>
        <taxon>Viridiplantae</taxon>
        <taxon>Streptophyta</taxon>
        <taxon>Embryophyta</taxon>
        <taxon>Tracheophyta</taxon>
        <taxon>Spermatophyta</taxon>
        <taxon>Magnoliopsida</taxon>
        <taxon>eudicotyledons</taxon>
        <taxon>Gunneridae</taxon>
        <taxon>Pentapetalae</taxon>
        <taxon>rosids</taxon>
        <taxon>malvids</taxon>
        <taxon>Malvales</taxon>
        <taxon>Malvaceae</taxon>
        <taxon>Malvoideae</taxon>
        <taxon>Hibiscus</taxon>
    </lineage>
</organism>
<gene>
    <name evidence="1" type="ORF">V6N12_032936</name>
</gene>
<proteinExistence type="predicted"/>
<dbReference type="EMBL" id="JBBPBM010000132">
    <property type="protein sequence ID" value="KAK8504976.1"/>
    <property type="molecule type" value="Genomic_DNA"/>
</dbReference>
<comment type="caution">
    <text evidence="1">The sequence shown here is derived from an EMBL/GenBank/DDBJ whole genome shotgun (WGS) entry which is preliminary data.</text>
</comment>
<name>A0ABR2BCX7_9ROSI</name>
<keyword evidence="2" id="KW-1185">Reference proteome</keyword>